<dbReference type="InterPro" id="IPR004926">
    <property type="entry name" value="LEA_3a"/>
</dbReference>
<dbReference type="OrthoDB" id="1936089at2759"/>
<sequence length="91" mass="9445">MARFFSSAKALSALVATRGFASAAAPQGVVAKAGATAARSGAAVKKTGEEVVGSSQKVSWVPDPRTGYYRPENVSEVVDVAELRAILLKKH</sequence>
<dbReference type="GO" id="GO:0005739">
    <property type="term" value="C:mitochondrion"/>
    <property type="evidence" value="ECO:0007669"/>
    <property type="project" value="TreeGrafter"/>
</dbReference>
<keyword evidence="3" id="KW-1185">Reference proteome</keyword>
<feature type="chain" id="PRO_5040203810" evidence="1">
    <location>
        <begin position="24"/>
        <end position="91"/>
    </location>
</feature>
<name>A0A9Q0GFH2_9ROSI</name>
<comment type="caution">
    <text evidence="2">The sequence shown here is derived from an EMBL/GenBank/DDBJ whole genome shotgun (WGS) entry which is preliminary data.</text>
</comment>
<dbReference type="Proteomes" id="UP001141552">
    <property type="component" value="Unassembled WGS sequence"/>
</dbReference>
<evidence type="ECO:0000313" key="2">
    <source>
        <dbReference type="EMBL" id="KAJ4849288.1"/>
    </source>
</evidence>
<keyword evidence="1" id="KW-0732">Signal</keyword>
<accession>A0A9Q0GFH2</accession>
<dbReference type="Pfam" id="PF03242">
    <property type="entry name" value="LEA_3a"/>
    <property type="match status" value="1"/>
</dbReference>
<evidence type="ECO:0000313" key="3">
    <source>
        <dbReference type="Proteomes" id="UP001141552"/>
    </source>
</evidence>
<gene>
    <name evidence="2" type="ORF">Tsubulata_021561</name>
</gene>
<dbReference type="PANTHER" id="PTHR33509:SF5">
    <property type="entry name" value="PROTEIN SENESCENCE-ASSOCIATED GENE 21, MITOCHONDRIAL"/>
    <property type="match status" value="1"/>
</dbReference>
<evidence type="ECO:0000256" key="1">
    <source>
        <dbReference type="SAM" id="SignalP"/>
    </source>
</evidence>
<reference evidence="2" key="2">
    <citation type="journal article" date="2023" name="Plants (Basel)">
        <title>Annotation of the Turnera subulata (Passifloraceae) Draft Genome Reveals the S-Locus Evolved after the Divergence of Turneroideae from Passifloroideae in a Stepwise Manner.</title>
        <authorList>
            <person name="Henning P.M."/>
            <person name="Roalson E.H."/>
            <person name="Mir W."/>
            <person name="McCubbin A.G."/>
            <person name="Shore J.S."/>
        </authorList>
    </citation>
    <scope>NUCLEOTIDE SEQUENCE</scope>
    <source>
        <strain evidence="2">F60SS</strain>
    </source>
</reference>
<feature type="signal peptide" evidence="1">
    <location>
        <begin position="1"/>
        <end position="23"/>
    </location>
</feature>
<dbReference type="AlphaFoldDB" id="A0A9Q0GFH2"/>
<dbReference type="GO" id="GO:0006950">
    <property type="term" value="P:response to stress"/>
    <property type="evidence" value="ECO:0007669"/>
    <property type="project" value="TreeGrafter"/>
</dbReference>
<proteinExistence type="predicted"/>
<protein>
    <submittedName>
        <fullName evidence="2">Uncharacterized protein</fullName>
    </submittedName>
</protein>
<reference evidence="2" key="1">
    <citation type="submission" date="2022-02" db="EMBL/GenBank/DDBJ databases">
        <authorList>
            <person name="Henning P.M."/>
            <person name="McCubbin A.G."/>
            <person name="Shore J.S."/>
        </authorList>
    </citation>
    <scope>NUCLEOTIDE SEQUENCE</scope>
    <source>
        <strain evidence="2">F60SS</strain>
        <tissue evidence="2">Leaves</tissue>
    </source>
</reference>
<organism evidence="2 3">
    <name type="scientific">Turnera subulata</name>
    <dbReference type="NCBI Taxonomy" id="218843"/>
    <lineage>
        <taxon>Eukaryota</taxon>
        <taxon>Viridiplantae</taxon>
        <taxon>Streptophyta</taxon>
        <taxon>Embryophyta</taxon>
        <taxon>Tracheophyta</taxon>
        <taxon>Spermatophyta</taxon>
        <taxon>Magnoliopsida</taxon>
        <taxon>eudicotyledons</taxon>
        <taxon>Gunneridae</taxon>
        <taxon>Pentapetalae</taxon>
        <taxon>rosids</taxon>
        <taxon>fabids</taxon>
        <taxon>Malpighiales</taxon>
        <taxon>Passifloraceae</taxon>
        <taxon>Turnera</taxon>
    </lineage>
</organism>
<dbReference type="PANTHER" id="PTHR33509">
    <property type="entry name" value="LATE EMBRYOGENIS ABUNDANT PROTEIN 2-RELATED"/>
    <property type="match status" value="1"/>
</dbReference>
<dbReference type="EMBL" id="JAKUCV010000655">
    <property type="protein sequence ID" value="KAJ4849288.1"/>
    <property type="molecule type" value="Genomic_DNA"/>
</dbReference>